<dbReference type="Proteomes" id="UP000559626">
    <property type="component" value="Unassembled WGS sequence"/>
</dbReference>
<evidence type="ECO:0000313" key="6">
    <source>
        <dbReference type="Proteomes" id="UP000559626"/>
    </source>
</evidence>
<protein>
    <submittedName>
        <fullName evidence="5">Helix-turn-helix transcriptional regulator</fullName>
    </submittedName>
</protein>
<reference evidence="5 6" key="1">
    <citation type="submission" date="2020-04" db="EMBL/GenBank/DDBJ databases">
        <title>Hymenobacter polaris sp. nov., isolated from Arctic soil.</title>
        <authorList>
            <person name="Dahal R.H."/>
        </authorList>
    </citation>
    <scope>NUCLEOTIDE SEQUENCE [LARGE SCALE GENOMIC DNA]</scope>
    <source>
        <strain evidence="5 6">RP-2-7</strain>
    </source>
</reference>
<dbReference type="Gene3D" id="1.10.10.60">
    <property type="entry name" value="Homeodomain-like"/>
    <property type="match status" value="1"/>
</dbReference>
<dbReference type="GO" id="GO:0003700">
    <property type="term" value="F:DNA-binding transcription factor activity"/>
    <property type="evidence" value="ECO:0007669"/>
    <property type="project" value="InterPro"/>
</dbReference>
<dbReference type="Pfam" id="PF12833">
    <property type="entry name" value="HTH_18"/>
    <property type="match status" value="1"/>
</dbReference>
<evidence type="ECO:0000259" key="4">
    <source>
        <dbReference type="PROSITE" id="PS01124"/>
    </source>
</evidence>
<keyword evidence="3" id="KW-0804">Transcription</keyword>
<dbReference type="SUPFAM" id="SSF46689">
    <property type="entry name" value="Homeodomain-like"/>
    <property type="match status" value="1"/>
</dbReference>
<dbReference type="PROSITE" id="PS01124">
    <property type="entry name" value="HTH_ARAC_FAMILY_2"/>
    <property type="match status" value="1"/>
</dbReference>
<name>A0A7Y0AID4_9BACT</name>
<organism evidence="5 6">
    <name type="scientific">Hymenobacter polaris</name>
    <dbReference type="NCBI Taxonomy" id="2682546"/>
    <lineage>
        <taxon>Bacteria</taxon>
        <taxon>Pseudomonadati</taxon>
        <taxon>Bacteroidota</taxon>
        <taxon>Cytophagia</taxon>
        <taxon>Cytophagales</taxon>
        <taxon>Hymenobacteraceae</taxon>
        <taxon>Hymenobacter</taxon>
    </lineage>
</organism>
<dbReference type="AlphaFoldDB" id="A0A7Y0AID4"/>
<dbReference type="InterPro" id="IPR009057">
    <property type="entry name" value="Homeodomain-like_sf"/>
</dbReference>
<proteinExistence type="predicted"/>
<evidence type="ECO:0000313" key="5">
    <source>
        <dbReference type="EMBL" id="NML67908.1"/>
    </source>
</evidence>
<dbReference type="InterPro" id="IPR018060">
    <property type="entry name" value="HTH_AraC"/>
</dbReference>
<keyword evidence="6" id="KW-1185">Reference proteome</keyword>
<dbReference type="EMBL" id="JABBGH010000004">
    <property type="protein sequence ID" value="NML67908.1"/>
    <property type="molecule type" value="Genomic_DNA"/>
</dbReference>
<evidence type="ECO:0000256" key="1">
    <source>
        <dbReference type="ARBA" id="ARBA00023015"/>
    </source>
</evidence>
<comment type="caution">
    <text evidence="5">The sequence shown here is derived from an EMBL/GenBank/DDBJ whole genome shotgun (WGS) entry which is preliminary data.</text>
</comment>
<dbReference type="GO" id="GO:0043565">
    <property type="term" value="F:sequence-specific DNA binding"/>
    <property type="evidence" value="ECO:0007669"/>
    <property type="project" value="InterPro"/>
</dbReference>
<keyword evidence="2" id="KW-0238">DNA-binding</keyword>
<dbReference type="InterPro" id="IPR050204">
    <property type="entry name" value="AraC_XylS_family_regulators"/>
</dbReference>
<sequence>MATAPTPGILHSCYEAFHRASEQFVPEHVLGLLLAGESQFYTSTATQTHGAGTLALVHRHQLVKTTKVPPAGGRFQSISVSLDQATLRRYAATHQLAATAPYAGPLLLPLGDDSFLRGFFHSLLPYFDQPAPLPPALVELKAQEAIGLLLRHDPALGNWLFHFDEPGKIDLEAFMLQHYAFNVPLTQFAKLTGRSLATFKRDFQRLFGSAPQRWLQQQRLGQAHYLIAERRQPPAQAYLEVGFENLSHFSTAFKQRFGYTASALAQRATRK</sequence>
<keyword evidence="1" id="KW-0805">Transcription regulation</keyword>
<dbReference type="SMART" id="SM00342">
    <property type="entry name" value="HTH_ARAC"/>
    <property type="match status" value="1"/>
</dbReference>
<evidence type="ECO:0000256" key="3">
    <source>
        <dbReference type="ARBA" id="ARBA00023163"/>
    </source>
</evidence>
<evidence type="ECO:0000256" key="2">
    <source>
        <dbReference type="ARBA" id="ARBA00023125"/>
    </source>
</evidence>
<gene>
    <name evidence="5" type="ORF">HHL22_22130</name>
</gene>
<dbReference type="RefSeq" id="WP_169533615.1">
    <property type="nucleotide sequence ID" value="NZ_JABBGH010000004.1"/>
</dbReference>
<accession>A0A7Y0AID4</accession>
<feature type="domain" description="HTH araC/xylS-type" evidence="4">
    <location>
        <begin position="169"/>
        <end position="267"/>
    </location>
</feature>
<dbReference type="Pfam" id="PF22200">
    <property type="entry name" value="ExsA_N"/>
    <property type="match status" value="1"/>
</dbReference>
<dbReference type="InterPro" id="IPR054015">
    <property type="entry name" value="ExsA-like_N"/>
</dbReference>
<dbReference type="PANTHER" id="PTHR46796">
    <property type="entry name" value="HTH-TYPE TRANSCRIPTIONAL ACTIVATOR RHAS-RELATED"/>
    <property type="match status" value="1"/>
</dbReference>